<name>A0A512BTY7_9HYPH</name>
<dbReference type="SUPFAM" id="SSF52172">
    <property type="entry name" value="CheY-like"/>
    <property type="match status" value="1"/>
</dbReference>
<keyword evidence="2" id="KW-1185">Reference proteome</keyword>
<dbReference type="Proteomes" id="UP000321085">
    <property type="component" value="Unassembled WGS sequence"/>
</dbReference>
<proteinExistence type="predicted"/>
<accession>A0A512BTY7</accession>
<reference evidence="1 2" key="1">
    <citation type="submission" date="2019-07" db="EMBL/GenBank/DDBJ databases">
        <title>Whole genome shotgun sequence of Microvirga aerophila NBRC 106136.</title>
        <authorList>
            <person name="Hosoyama A."/>
            <person name="Uohara A."/>
            <person name="Ohji S."/>
            <person name="Ichikawa N."/>
        </authorList>
    </citation>
    <scope>NUCLEOTIDE SEQUENCE [LARGE SCALE GENOMIC DNA]</scope>
    <source>
        <strain evidence="1 2">NBRC 106136</strain>
    </source>
</reference>
<evidence type="ECO:0008006" key="3">
    <source>
        <dbReference type="Google" id="ProtNLM"/>
    </source>
</evidence>
<dbReference type="OrthoDB" id="9782655at2"/>
<gene>
    <name evidence="1" type="ORF">MAE02_31420</name>
</gene>
<comment type="caution">
    <text evidence="1">The sequence shown here is derived from an EMBL/GenBank/DDBJ whole genome shotgun (WGS) entry which is preliminary data.</text>
</comment>
<dbReference type="AlphaFoldDB" id="A0A512BTY7"/>
<dbReference type="Gene3D" id="3.40.50.2300">
    <property type="match status" value="1"/>
</dbReference>
<evidence type="ECO:0000313" key="2">
    <source>
        <dbReference type="Proteomes" id="UP000321085"/>
    </source>
</evidence>
<organism evidence="1 2">
    <name type="scientific">Microvirga aerophila</name>
    <dbReference type="NCBI Taxonomy" id="670291"/>
    <lineage>
        <taxon>Bacteria</taxon>
        <taxon>Pseudomonadati</taxon>
        <taxon>Pseudomonadota</taxon>
        <taxon>Alphaproteobacteria</taxon>
        <taxon>Hyphomicrobiales</taxon>
        <taxon>Methylobacteriaceae</taxon>
        <taxon>Microvirga</taxon>
    </lineage>
</organism>
<evidence type="ECO:0000313" key="1">
    <source>
        <dbReference type="EMBL" id="GEO15446.1"/>
    </source>
</evidence>
<dbReference type="InterPro" id="IPR011006">
    <property type="entry name" value="CheY-like_superfamily"/>
</dbReference>
<sequence length="63" mass="7180">MRVYDSGASFLVNHDLPQDVCIVIDYNMLGTSGIELVERLDERYLHYPIIFITSGRAQTFQAS</sequence>
<dbReference type="EMBL" id="BJYU01000042">
    <property type="protein sequence ID" value="GEO15446.1"/>
    <property type="molecule type" value="Genomic_DNA"/>
</dbReference>
<dbReference type="RefSeq" id="WP_114187676.1">
    <property type="nucleotide sequence ID" value="NZ_BJYU01000042.1"/>
</dbReference>
<protein>
    <recommendedName>
        <fullName evidence="3">Response regulatory domain-containing protein</fullName>
    </recommendedName>
</protein>